<keyword evidence="3" id="KW-0597">Phosphoprotein</keyword>
<dbReference type="SUPFAM" id="SSF101447">
    <property type="entry name" value="Formin homology 2 domain (FH2 domain)"/>
    <property type="match status" value="1"/>
</dbReference>
<gene>
    <name evidence="11" type="primary">fhod3a</name>
</gene>
<feature type="compositionally biased region" description="Basic and acidic residues" evidence="7">
    <location>
        <begin position="587"/>
        <end position="602"/>
    </location>
</feature>
<dbReference type="GO" id="GO:0055003">
    <property type="term" value="P:cardiac myofibril assembly"/>
    <property type="evidence" value="ECO:0007669"/>
    <property type="project" value="TreeGrafter"/>
</dbReference>
<accession>A0A8C6PJL6</accession>
<sequence length="1272" mass="144187">MATFVCRVQFLDDTDPFNSTNFPEPTRPPVYTFREDIPLINQLAGVHRLLKAPHKLDDCALQLSHNGTYLDLESSLAEQRDELEGFQPDDTGSRGKKHSVILRTQLTVRVHACIERLYNSNGRDLRRALFSLKQIFQDDKDLVHEFVMAEGLTCLIKVGEEADQNYQNYILRALGQIMLYVDGMNGVISHPETIQWLYSLVGSKFRLVVKTSLKLLLVFVEYSESNAPLLIEAITSVDTKKSTNILISLHDLSFILLVQTLAALPDQDSFYDMVDRLEEQDMETVSQRHLGRKGTDLDLVEQLNIYETNLLHEDGDNSQPPPTGCRDRRRSSLGVLDKQRGLERRRSRRASLGRSGHASPCSPASPQRAGFQSFSGHRAEDLSERNGGLTPFSLSTPSTPTSSRPALGGLLSSSYRQHQESLAAERERRRVEREERLQRIEREERNKHSVVTEEKEAEATAEEEEEQKEEEVQEEEEEASDKEKDVEEPEQEPEKQRDEGAENDTGILSDKERQNEEVNEKDNCSASSISSASSTLEREERGSSENGLKEAEVSENCSKLLNSKLFMLDMLYSQNTKPSEEEEEEDGEKRKEKGEGEDRETNQEANGEQSDNTSDNKDDKSEHRGSIRVLAERFGDLVRDLGLPHPHLDIPANEPPPPPPKKESDTIWDQLLASPRELRIRDINFTDLTEEDDKDLLDAVLMGVCGDLPPPPPPPPFIPRFPPPPSMLGSCPPPPPVIGVMRPPPPPSFSTPAPVPPPPEPPLFSKKKKTIRLFWSEVRPTDSQYQHYKWSGDSLWSKVEPVKLDTGKLEHLFESRSKEIPVTKKTAADGKRQEIIVLDSKRSNAINIGLTVLPPPRTIKTAILNFDEYALNKEGIEKLLTMIPTEEEKQKIQEAQMVNPDVPLGSAEQFLITLSSISELSARLQLWAFKMDYEATEKEVAEPLQDLKEGMEQLVKNKTLRYILSTLLSIGNFLNGANAKGFELTYLEKVPEVKDTVHKQSLLHHTCSAVVENFPESTDLYSEIGAITRSAKVDFDQLQETLCQMERRCKASWDHLKVIAKHEMKPQLKQKMSDFLKDCAERIIILKIVHRRLINRFHSFLLYLGHPAYSVREISVNRFSKILSEFALEYRTTRERVLQQKQKRADHRERNKTRGKMIMDMNSPPPQGLGHAEDAAEHEQMKAVLRTGLSCSDKEAGTVSVENLWIYDEIYDAADEIMERIVRSATQGPGTRAQPRERRRSRANRKSLRRTLKNGLTPEEALALGLTDSPDT</sequence>
<dbReference type="FunFam" id="1.20.58.2220:FF:000004">
    <property type="entry name" value="Formin homology 2 domain-containing 3"/>
    <property type="match status" value="1"/>
</dbReference>
<evidence type="ECO:0000256" key="6">
    <source>
        <dbReference type="ARBA" id="ARBA00023449"/>
    </source>
</evidence>
<feature type="compositionally biased region" description="Acidic residues" evidence="7">
    <location>
        <begin position="459"/>
        <end position="491"/>
    </location>
</feature>
<comment type="similarity">
    <text evidence="6">Belongs to the formin homology family.</text>
</comment>
<reference evidence="11" key="2">
    <citation type="submission" date="2025-08" db="UniProtKB">
        <authorList>
            <consortium name="Ensembl"/>
        </authorList>
    </citation>
    <scope>IDENTIFICATION</scope>
</reference>
<dbReference type="InterPro" id="IPR014767">
    <property type="entry name" value="DAD_dom"/>
</dbReference>
<feature type="region of interest" description="Disordered" evidence="7">
    <location>
        <begin position="1223"/>
        <end position="1272"/>
    </location>
</feature>
<feature type="region of interest" description="Disordered" evidence="7">
    <location>
        <begin position="743"/>
        <end position="763"/>
    </location>
</feature>
<dbReference type="InterPro" id="IPR056771">
    <property type="entry name" value="FH3_FHOD1-3-like"/>
</dbReference>
<dbReference type="Gene3D" id="1.20.58.2220">
    <property type="entry name" value="Formin, FH2 domain"/>
    <property type="match status" value="1"/>
</dbReference>
<feature type="region of interest" description="Disordered" evidence="7">
    <location>
        <begin position="310"/>
        <end position="554"/>
    </location>
</feature>
<dbReference type="Pfam" id="PF24959">
    <property type="entry name" value="FH3_FHOD1-3"/>
    <property type="match status" value="1"/>
</dbReference>
<reference evidence="11" key="1">
    <citation type="submission" date="2014-08" db="EMBL/GenBank/DDBJ databases">
        <authorList>
            <person name="Senf B."/>
            <person name="Petzold A."/>
            <person name="Downie B.R."/>
            <person name="Koch P."/>
            <person name="Platzer M."/>
        </authorList>
    </citation>
    <scope>NUCLEOTIDE SEQUENCE [LARGE SCALE GENOMIC DNA]</scope>
    <source>
        <strain evidence="11">GRZ</strain>
    </source>
</reference>
<feature type="domain" description="GBD/FH3" evidence="9">
    <location>
        <begin position="18"/>
        <end position="448"/>
    </location>
</feature>
<evidence type="ECO:0000256" key="1">
    <source>
        <dbReference type="ARBA" id="ARBA00004245"/>
    </source>
</evidence>
<dbReference type="Ensembl" id="ENSNFUT00015046972.1">
    <property type="protein sequence ID" value="ENSNFUP00015045017.1"/>
    <property type="gene ID" value="ENSNFUG00015021325.1"/>
</dbReference>
<dbReference type="InterPro" id="IPR015425">
    <property type="entry name" value="FH2_Formin"/>
</dbReference>
<evidence type="ECO:0000256" key="4">
    <source>
        <dbReference type="ARBA" id="ARBA00023203"/>
    </source>
</evidence>
<evidence type="ECO:0000259" key="8">
    <source>
        <dbReference type="PROSITE" id="PS51231"/>
    </source>
</evidence>
<feature type="compositionally biased region" description="Polar residues" evidence="7">
    <location>
        <begin position="362"/>
        <end position="375"/>
    </location>
</feature>
<dbReference type="InterPro" id="IPR042201">
    <property type="entry name" value="FH2_Formin_sf"/>
</dbReference>
<evidence type="ECO:0000256" key="7">
    <source>
        <dbReference type="SAM" id="MobiDB-lite"/>
    </source>
</evidence>
<organism evidence="11 12">
    <name type="scientific">Nothobranchius furzeri</name>
    <name type="common">Turquoise killifish</name>
    <dbReference type="NCBI Taxonomy" id="105023"/>
    <lineage>
        <taxon>Eukaryota</taxon>
        <taxon>Metazoa</taxon>
        <taxon>Chordata</taxon>
        <taxon>Craniata</taxon>
        <taxon>Vertebrata</taxon>
        <taxon>Euteleostomi</taxon>
        <taxon>Actinopterygii</taxon>
        <taxon>Neopterygii</taxon>
        <taxon>Teleostei</taxon>
        <taxon>Neoteleostei</taxon>
        <taxon>Acanthomorphata</taxon>
        <taxon>Ovalentaria</taxon>
        <taxon>Atherinomorphae</taxon>
        <taxon>Cyprinodontiformes</taxon>
        <taxon>Nothobranchiidae</taxon>
        <taxon>Nothobranchius</taxon>
    </lineage>
</organism>
<feature type="compositionally biased region" description="Basic and acidic residues" evidence="7">
    <location>
        <begin position="614"/>
        <end position="628"/>
    </location>
</feature>
<dbReference type="Proteomes" id="UP000694548">
    <property type="component" value="Chromosome sgr09"/>
</dbReference>
<keyword evidence="12" id="KW-1185">Reference proteome</keyword>
<name>A0A8C6PJL6_NOTFU</name>
<dbReference type="PANTHER" id="PTHR45920">
    <property type="entry name" value="FORMIN HOMOLOGY 2 DOMAIN CONTAINING, ISOFORM I"/>
    <property type="match status" value="1"/>
</dbReference>
<feature type="compositionally biased region" description="Basic and acidic residues" evidence="7">
    <location>
        <begin position="509"/>
        <end position="523"/>
    </location>
</feature>
<evidence type="ECO:0000259" key="10">
    <source>
        <dbReference type="PROSITE" id="PS51444"/>
    </source>
</evidence>
<dbReference type="AlphaFoldDB" id="A0A8C6PJL6"/>
<feature type="compositionally biased region" description="Pro residues" evidence="7">
    <location>
        <begin position="743"/>
        <end position="762"/>
    </location>
</feature>
<reference evidence="11" key="3">
    <citation type="submission" date="2025-09" db="UniProtKB">
        <authorList>
            <consortium name="Ensembl"/>
        </authorList>
    </citation>
    <scope>IDENTIFICATION</scope>
</reference>
<dbReference type="PROSITE" id="PS51231">
    <property type="entry name" value="DAD"/>
    <property type="match status" value="1"/>
</dbReference>
<dbReference type="FunFam" id="1.25.10.10:FF:000056">
    <property type="entry name" value="FH1/FH2 domain-containing protein 3 isoform X1"/>
    <property type="match status" value="1"/>
</dbReference>
<feature type="domain" description="DAD" evidence="8">
    <location>
        <begin position="1211"/>
        <end position="1243"/>
    </location>
</feature>
<feature type="region of interest" description="Disordered" evidence="7">
    <location>
        <begin position="572"/>
        <end position="628"/>
    </location>
</feature>
<feature type="domain" description="FH2" evidence="10">
    <location>
        <begin position="760"/>
        <end position="1156"/>
    </location>
</feature>
<evidence type="ECO:0000313" key="11">
    <source>
        <dbReference type="Ensembl" id="ENSNFUP00015045017.1"/>
    </source>
</evidence>
<dbReference type="GO" id="GO:0005856">
    <property type="term" value="C:cytoskeleton"/>
    <property type="evidence" value="ECO:0007669"/>
    <property type="project" value="UniProtKB-SubCell"/>
</dbReference>
<evidence type="ECO:0000256" key="5">
    <source>
        <dbReference type="ARBA" id="ARBA00023212"/>
    </source>
</evidence>
<evidence type="ECO:0000256" key="3">
    <source>
        <dbReference type="ARBA" id="ARBA00022553"/>
    </source>
</evidence>
<feature type="region of interest" description="Disordered" evidence="7">
    <location>
        <begin position="1157"/>
        <end position="1177"/>
    </location>
</feature>
<feature type="compositionally biased region" description="Basic residues" evidence="7">
    <location>
        <begin position="1237"/>
        <end position="1252"/>
    </location>
</feature>
<dbReference type="InterPro" id="IPR041387">
    <property type="entry name" value="FHOD1_GBD_N"/>
</dbReference>
<dbReference type="SUPFAM" id="SSF48371">
    <property type="entry name" value="ARM repeat"/>
    <property type="match status" value="1"/>
</dbReference>
<feature type="compositionally biased region" description="Low complexity" evidence="7">
    <location>
        <begin position="525"/>
        <end position="534"/>
    </location>
</feature>
<proteinExistence type="inferred from homology"/>
<evidence type="ECO:0000313" key="12">
    <source>
        <dbReference type="Proteomes" id="UP000694548"/>
    </source>
</evidence>
<keyword evidence="2" id="KW-0963">Cytoplasm</keyword>
<dbReference type="Pfam" id="PF18382">
    <property type="entry name" value="Formin_GBD_N"/>
    <property type="match status" value="1"/>
</dbReference>
<dbReference type="Gene3D" id="1.25.10.10">
    <property type="entry name" value="Leucine-rich Repeat Variant"/>
    <property type="match status" value="1"/>
</dbReference>
<dbReference type="GO" id="GO:0051015">
    <property type="term" value="F:actin filament binding"/>
    <property type="evidence" value="ECO:0007669"/>
    <property type="project" value="TreeGrafter"/>
</dbReference>
<keyword evidence="4" id="KW-0009">Actin-binding</keyword>
<dbReference type="InterPro" id="IPR011989">
    <property type="entry name" value="ARM-like"/>
</dbReference>
<dbReference type="PROSITE" id="PS51232">
    <property type="entry name" value="GBD_FH3"/>
    <property type="match status" value="1"/>
</dbReference>
<dbReference type="GO" id="GO:0030866">
    <property type="term" value="P:cortical actin cytoskeleton organization"/>
    <property type="evidence" value="ECO:0007669"/>
    <property type="project" value="TreeGrafter"/>
</dbReference>
<feature type="compositionally biased region" description="Low complexity" evidence="7">
    <location>
        <begin position="390"/>
        <end position="405"/>
    </location>
</feature>
<keyword evidence="5" id="KW-0206">Cytoskeleton</keyword>
<dbReference type="GO" id="GO:0005737">
    <property type="term" value="C:cytoplasm"/>
    <property type="evidence" value="ECO:0007669"/>
    <property type="project" value="TreeGrafter"/>
</dbReference>
<feature type="region of interest" description="Disordered" evidence="7">
    <location>
        <begin position="640"/>
        <end position="667"/>
    </location>
</feature>
<protein>
    <submittedName>
        <fullName evidence="11">Formin homology 2 domain containing 3a</fullName>
    </submittedName>
</protein>
<dbReference type="SMART" id="SM00498">
    <property type="entry name" value="FH2"/>
    <property type="match status" value="1"/>
</dbReference>
<evidence type="ECO:0000256" key="2">
    <source>
        <dbReference type="ARBA" id="ARBA00022490"/>
    </source>
</evidence>
<dbReference type="InterPro" id="IPR014768">
    <property type="entry name" value="GBD/FH3_dom"/>
</dbReference>
<dbReference type="GO" id="GO:0045214">
    <property type="term" value="P:sarcomere organization"/>
    <property type="evidence" value="ECO:0007669"/>
    <property type="project" value="TreeGrafter"/>
</dbReference>
<feature type="compositionally biased region" description="Basic and acidic residues" evidence="7">
    <location>
        <begin position="417"/>
        <end position="458"/>
    </location>
</feature>
<dbReference type="InterPro" id="IPR016024">
    <property type="entry name" value="ARM-type_fold"/>
</dbReference>
<comment type="subcellular location">
    <subcellularLocation>
        <location evidence="1">Cytoplasm</location>
        <location evidence="1">Cytoskeleton</location>
    </subcellularLocation>
</comment>
<evidence type="ECO:0000259" key="9">
    <source>
        <dbReference type="PROSITE" id="PS51232"/>
    </source>
</evidence>
<dbReference type="PANTHER" id="PTHR45920:SF3">
    <property type="entry name" value="FH1_FH2 DOMAIN-CONTAINING PROTEIN 3"/>
    <property type="match status" value="1"/>
</dbReference>
<dbReference type="Pfam" id="PF02181">
    <property type="entry name" value="FH2"/>
    <property type="match status" value="1"/>
</dbReference>
<dbReference type="PROSITE" id="PS51444">
    <property type="entry name" value="FH2"/>
    <property type="match status" value="1"/>
</dbReference>
<feature type="compositionally biased region" description="Basic and acidic residues" evidence="7">
    <location>
        <begin position="536"/>
        <end position="552"/>
    </location>
</feature>
<dbReference type="GeneTree" id="ENSGT00940000154807"/>